<keyword evidence="1" id="KW-1133">Transmembrane helix</keyword>
<proteinExistence type="predicted"/>
<evidence type="ECO:0000313" key="3">
    <source>
        <dbReference type="EMBL" id="RMI32717.1"/>
    </source>
</evidence>
<name>A0A3M2L4Z1_9NOCA</name>
<feature type="transmembrane region" description="Helical" evidence="1">
    <location>
        <begin position="26"/>
        <end position="47"/>
    </location>
</feature>
<comment type="caution">
    <text evidence="3">The sequence shown here is derived from an EMBL/GenBank/DDBJ whole genome shotgun (WGS) entry which is preliminary data.</text>
</comment>
<protein>
    <submittedName>
        <fullName evidence="3">MCE family protein</fullName>
    </submittedName>
</protein>
<dbReference type="PANTHER" id="PTHR33371">
    <property type="entry name" value="INTERMEMBRANE PHOSPHOLIPID TRANSPORT SYSTEM BINDING PROTEIN MLAD-RELATED"/>
    <property type="match status" value="1"/>
</dbReference>
<evidence type="ECO:0000313" key="4">
    <source>
        <dbReference type="Proteomes" id="UP000279275"/>
    </source>
</evidence>
<feature type="domain" description="Mce/MlaD" evidence="2">
    <location>
        <begin position="51"/>
        <end position="125"/>
    </location>
</feature>
<keyword evidence="1" id="KW-0472">Membrane</keyword>
<dbReference type="PANTHER" id="PTHR33371:SF18">
    <property type="entry name" value="MCE-FAMILY PROTEIN MCE3C"/>
    <property type="match status" value="1"/>
</dbReference>
<reference evidence="3 4" key="1">
    <citation type="submission" date="2018-10" db="EMBL/GenBank/DDBJ databases">
        <title>Isolation from cow dung.</title>
        <authorList>
            <person name="Ling L."/>
        </authorList>
    </citation>
    <scope>NUCLEOTIDE SEQUENCE [LARGE SCALE GENOMIC DNA]</scope>
    <source>
        <strain evidence="3 4">NEAU-LL90</strain>
    </source>
</reference>
<dbReference type="GO" id="GO:0005576">
    <property type="term" value="C:extracellular region"/>
    <property type="evidence" value="ECO:0007669"/>
    <property type="project" value="TreeGrafter"/>
</dbReference>
<accession>A0A3M2L4Z1</accession>
<dbReference type="EMBL" id="RFFH01000004">
    <property type="protein sequence ID" value="RMI32717.1"/>
    <property type="molecule type" value="Genomic_DNA"/>
</dbReference>
<dbReference type="Proteomes" id="UP000279275">
    <property type="component" value="Unassembled WGS sequence"/>
</dbReference>
<keyword evidence="1" id="KW-0812">Transmembrane</keyword>
<evidence type="ECO:0000256" key="1">
    <source>
        <dbReference type="SAM" id="Phobius"/>
    </source>
</evidence>
<organism evidence="3 4">
    <name type="scientific">Nocardia stercoris</name>
    <dbReference type="NCBI Taxonomy" id="2483361"/>
    <lineage>
        <taxon>Bacteria</taxon>
        <taxon>Bacillati</taxon>
        <taxon>Actinomycetota</taxon>
        <taxon>Actinomycetes</taxon>
        <taxon>Mycobacteriales</taxon>
        <taxon>Nocardiaceae</taxon>
        <taxon>Nocardia</taxon>
    </lineage>
</organism>
<evidence type="ECO:0000259" key="2">
    <source>
        <dbReference type="Pfam" id="PF02470"/>
    </source>
</evidence>
<dbReference type="InterPro" id="IPR052336">
    <property type="entry name" value="MlaD_Phospholipid_Transporter"/>
</dbReference>
<keyword evidence="4" id="KW-1185">Reference proteome</keyword>
<dbReference type="InterPro" id="IPR003399">
    <property type="entry name" value="Mce/MlaD"/>
</dbReference>
<gene>
    <name evidence="3" type="ORF">EBN03_12215</name>
</gene>
<sequence length="350" mass="37027">MKLGRWLSGDPPVLDETGKRRREMRLGLTGVALVGAVAVGSATLYAVPVGKKTYTADLAEAQTVKAGDDIRVAGVPVGTVTSLDLLPDKVVMHFTVDSSVFVGDASTLDVRMLTVVGGYYVALTPAGREPLGSKAIPQDRVHLPYTLMQTFQDAITPLREVDGDTVRRNLTALSTSIDQAPDALRTTLDTLGTYVGALDRQRTQVASALSVADEYLTAYDGAKSDLGRLMDNVNLLETVLQNKKAELAESVGLLQSVIDRLALLAPAWDSTLKPKLQQLIDAMPALEDLGKRLGPVLDSVQSLQQRFAGMVDTGGAVHVDQSGQVVTAPAGTDTAALLGHTCVPVPGKDC</sequence>
<dbReference type="Pfam" id="PF02470">
    <property type="entry name" value="MlaD"/>
    <property type="match status" value="1"/>
</dbReference>
<dbReference type="OrthoDB" id="4379218at2"/>
<dbReference type="AlphaFoldDB" id="A0A3M2L4Z1"/>